<feature type="non-terminal residue" evidence="2">
    <location>
        <position position="72"/>
    </location>
</feature>
<gene>
    <name evidence="2" type="ORF">PACLA_8A040717</name>
</gene>
<evidence type="ECO:0000313" key="2">
    <source>
        <dbReference type="EMBL" id="CAB4035744.1"/>
    </source>
</evidence>
<accession>A0A6S7JZV4</accession>
<feature type="compositionally biased region" description="Basic and acidic residues" evidence="1">
    <location>
        <begin position="52"/>
        <end position="62"/>
    </location>
</feature>
<comment type="caution">
    <text evidence="2">The sequence shown here is derived from an EMBL/GenBank/DDBJ whole genome shotgun (WGS) entry which is preliminary data.</text>
</comment>
<evidence type="ECO:0000313" key="3">
    <source>
        <dbReference type="Proteomes" id="UP001152795"/>
    </source>
</evidence>
<dbReference type="EMBL" id="CACRXK020021331">
    <property type="protein sequence ID" value="CAB4035744.1"/>
    <property type="molecule type" value="Genomic_DNA"/>
</dbReference>
<feature type="region of interest" description="Disordered" evidence="1">
    <location>
        <begin position="47"/>
        <end position="72"/>
    </location>
</feature>
<name>A0A6S7JZV4_PARCT</name>
<organism evidence="2 3">
    <name type="scientific">Paramuricea clavata</name>
    <name type="common">Red gorgonian</name>
    <name type="synonym">Violescent sea-whip</name>
    <dbReference type="NCBI Taxonomy" id="317549"/>
    <lineage>
        <taxon>Eukaryota</taxon>
        <taxon>Metazoa</taxon>
        <taxon>Cnidaria</taxon>
        <taxon>Anthozoa</taxon>
        <taxon>Octocorallia</taxon>
        <taxon>Malacalcyonacea</taxon>
        <taxon>Plexauridae</taxon>
        <taxon>Paramuricea</taxon>
    </lineage>
</organism>
<dbReference type="AlphaFoldDB" id="A0A6S7JZV4"/>
<protein>
    <submittedName>
        <fullName evidence="2">Uncharacterized protein</fullName>
    </submittedName>
</protein>
<sequence>MAANALIVAANAMNVVASNECGSGGIKMNGTCDECHVFESDIIHPEQLGGEEEIHANEHDDNLVGEAEEAVG</sequence>
<reference evidence="2" key="1">
    <citation type="submission" date="2020-04" db="EMBL/GenBank/DDBJ databases">
        <authorList>
            <person name="Alioto T."/>
            <person name="Alioto T."/>
            <person name="Gomez Garrido J."/>
        </authorList>
    </citation>
    <scope>NUCLEOTIDE SEQUENCE</scope>
    <source>
        <strain evidence="2">A484AB</strain>
    </source>
</reference>
<proteinExistence type="predicted"/>
<keyword evidence="3" id="KW-1185">Reference proteome</keyword>
<evidence type="ECO:0000256" key="1">
    <source>
        <dbReference type="SAM" id="MobiDB-lite"/>
    </source>
</evidence>
<dbReference type="Proteomes" id="UP001152795">
    <property type="component" value="Unassembled WGS sequence"/>
</dbReference>